<dbReference type="EMBL" id="KV442073">
    <property type="protein sequence ID" value="OAQ25890.1"/>
    <property type="molecule type" value="Genomic_DNA"/>
</dbReference>
<sequence length="570" mass="62649">MTVATTIDITLPNYGTIRGSVDTQRQVAIFRNVPYAHAPVRWRVAVKPQPWTGVRDATIQGPSCPQGPTVYPLGKIVPESMLQVGTHPTYPFGVEHSEVDGLNLNIFVPLSALKDGAEPVPVMTWIHGGALRNGANCVPLYDARNLVEHSIKLNQPVIVVAVNYRLAAYGFMASKELQQDMEHYASTSSTPVSLYEQSVGNWGLQDQKLAFEWVRENIAALGGNNRNVTAWGESAGSLSLHYHMLIPAHRGLFDHAIMQSGVVGTMAAGVVEQDGQPLFDRLVEILGIPKDLDGVEKVRRLREVPMDELTRASDLAGPGLNFVPYHDGGKMLPSNLPIQTWATQISSYDPSVKSIMLGTNKDEGTAFAASFGDAKLATFPELVKKFAPSPQLIPLFDSVYGVPQSDQDASQILASVVGDLVFQYPVQQVADTLLELKKSRGEDFRLERYHYDVALTKMEEIVPGLGAMHAGELPIIFGPPFSDTVLTESELALSTEIQKRWIAFANQKPVTAECGGVADPEKDQAIVWTHDHRVEVGKGRRLSKEAVVFWETIFNYKLQRVHAALARREN</sequence>
<gene>
    <name evidence="2" type="ORF">K457DRAFT_34906</name>
</gene>
<dbReference type="Gene3D" id="3.40.50.1820">
    <property type="entry name" value="alpha/beta hydrolase"/>
    <property type="match status" value="1"/>
</dbReference>
<dbReference type="InterPro" id="IPR050309">
    <property type="entry name" value="Type-B_Carboxylest/Lipase"/>
</dbReference>
<reference evidence="2 3" key="1">
    <citation type="submission" date="2016-05" db="EMBL/GenBank/DDBJ databases">
        <title>Genome sequencing reveals origins of a unique bacterial endosymbiosis in the earliest lineages of terrestrial Fungi.</title>
        <authorList>
            <consortium name="DOE Joint Genome Institute"/>
            <person name="Uehling J."/>
            <person name="Gryganskyi A."/>
            <person name="Hameed K."/>
            <person name="Tschaplinski T."/>
            <person name="Misztal P."/>
            <person name="Wu S."/>
            <person name="Desiro A."/>
            <person name="Vande Pol N."/>
            <person name="Du Z.-Y."/>
            <person name="Zienkiewicz A."/>
            <person name="Zienkiewicz K."/>
            <person name="Morin E."/>
            <person name="Tisserant E."/>
            <person name="Splivallo R."/>
            <person name="Hainaut M."/>
            <person name="Henrissat B."/>
            <person name="Ohm R."/>
            <person name="Kuo A."/>
            <person name="Yan J."/>
            <person name="Lipzen A."/>
            <person name="Nolan M."/>
            <person name="Labutti K."/>
            <person name="Barry K."/>
            <person name="Goldstein A."/>
            <person name="Labbe J."/>
            <person name="Schadt C."/>
            <person name="Tuskan G."/>
            <person name="Grigoriev I."/>
            <person name="Martin F."/>
            <person name="Vilgalys R."/>
            <person name="Bonito G."/>
        </authorList>
    </citation>
    <scope>NUCLEOTIDE SEQUENCE [LARGE SCALE GENOMIC DNA]</scope>
    <source>
        <strain evidence="2 3">AG-77</strain>
    </source>
</reference>
<dbReference type="AlphaFoldDB" id="A0A197JL65"/>
<dbReference type="GO" id="GO:0016787">
    <property type="term" value="F:hydrolase activity"/>
    <property type="evidence" value="ECO:0007669"/>
    <property type="project" value="UniProtKB-KW"/>
</dbReference>
<dbReference type="PANTHER" id="PTHR11559">
    <property type="entry name" value="CARBOXYLESTERASE"/>
    <property type="match status" value="1"/>
</dbReference>
<dbReference type="Pfam" id="PF00135">
    <property type="entry name" value="COesterase"/>
    <property type="match status" value="1"/>
</dbReference>
<dbReference type="InterPro" id="IPR002018">
    <property type="entry name" value="CarbesteraseB"/>
</dbReference>
<evidence type="ECO:0000259" key="1">
    <source>
        <dbReference type="Pfam" id="PF00135"/>
    </source>
</evidence>
<accession>A0A197JL65</accession>
<evidence type="ECO:0000313" key="2">
    <source>
        <dbReference type="EMBL" id="OAQ25890.1"/>
    </source>
</evidence>
<dbReference type="STRING" id="1314771.A0A197JL65"/>
<keyword evidence="2" id="KW-0378">Hydrolase</keyword>
<proteinExistence type="predicted"/>
<name>A0A197JL65_9FUNG</name>
<dbReference type="Proteomes" id="UP000078512">
    <property type="component" value="Unassembled WGS sequence"/>
</dbReference>
<evidence type="ECO:0000313" key="3">
    <source>
        <dbReference type="Proteomes" id="UP000078512"/>
    </source>
</evidence>
<keyword evidence="3" id="KW-1185">Reference proteome</keyword>
<protein>
    <submittedName>
        <fullName evidence="2">Alpha/beta-hydrolase</fullName>
    </submittedName>
</protein>
<dbReference type="InterPro" id="IPR029058">
    <property type="entry name" value="AB_hydrolase_fold"/>
</dbReference>
<dbReference type="SUPFAM" id="SSF53474">
    <property type="entry name" value="alpha/beta-Hydrolases"/>
    <property type="match status" value="1"/>
</dbReference>
<feature type="domain" description="Carboxylesterase type B" evidence="1">
    <location>
        <begin position="13"/>
        <end position="519"/>
    </location>
</feature>
<dbReference type="OrthoDB" id="408631at2759"/>
<organism evidence="2 3">
    <name type="scientific">Linnemannia elongata AG-77</name>
    <dbReference type="NCBI Taxonomy" id="1314771"/>
    <lineage>
        <taxon>Eukaryota</taxon>
        <taxon>Fungi</taxon>
        <taxon>Fungi incertae sedis</taxon>
        <taxon>Mucoromycota</taxon>
        <taxon>Mortierellomycotina</taxon>
        <taxon>Mortierellomycetes</taxon>
        <taxon>Mortierellales</taxon>
        <taxon>Mortierellaceae</taxon>
        <taxon>Linnemannia</taxon>
    </lineage>
</organism>